<dbReference type="EMBL" id="BBJS01000051">
    <property type="protein sequence ID" value="GAN15133.1"/>
    <property type="molecule type" value="Genomic_DNA"/>
</dbReference>
<keyword evidence="14" id="KW-0449">Lipoprotein</keyword>
<evidence type="ECO:0000256" key="5">
    <source>
        <dbReference type="ARBA" id="ARBA00022597"/>
    </source>
</evidence>
<dbReference type="InterPro" id="IPR054765">
    <property type="entry name" value="SLBB_dom"/>
</dbReference>
<keyword evidence="12" id="KW-0564">Palmitate</keyword>
<keyword evidence="3" id="KW-0813">Transport</keyword>
<comment type="subcellular location">
    <subcellularLocation>
        <location evidence="1">Cell outer membrane</location>
        <topology evidence="1">Multi-pass membrane protein</topology>
    </subcellularLocation>
</comment>
<dbReference type="PANTHER" id="PTHR33619:SF3">
    <property type="entry name" value="POLYSACCHARIDE EXPORT PROTEIN GFCE-RELATED"/>
    <property type="match status" value="1"/>
</dbReference>
<dbReference type="GO" id="GO:0046930">
    <property type="term" value="C:pore complex"/>
    <property type="evidence" value="ECO:0007669"/>
    <property type="project" value="UniProtKB-KW"/>
</dbReference>
<keyword evidence="13" id="KW-0998">Cell outer membrane</keyword>
<evidence type="ECO:0000256" key="8">
    <source>
        <dbReference type="ARBA" id="ARBA00023047"/>
    </source>
</evidence>
<keyword evidence="4" id="KW-1134">Transmembrane beta strand</keyword>
<evidence type="ECO:0000256" key="1">
    <source>
        <dbReference type="ARBA" id="ARBA00004571"/>
    </source>
</evidence>
<evidence type="ECO:0000259" key="16">
    <source>
        <dbReference type="Pfam" id="PF02563"/>
    </source>
</evidence>
<dbReference type="GO" id="GO:0015288">
    <property type="term" value="F:porin activity"/>
    <property type="evidence" value="ECO:0007669"/>
    <property type="project" value="UniProtKB-KW"/>
</dbReference>
<feature type="signal peptide" evidence="15">
    <location>
        <begin position="1"/>
        <end position="19"/>
    </location>
</feature>
<dbReference type="RefSeq" id="WP_007404657.1">
    <property type="nucleotide sequence ID" value="NZ_BBJS01000051.1"/>
</dbReference>
<evidence type="ECO:0000256" key="12">
    <source>
        <dbReference type="ARBA" id="ARBA00023139"/>
    </source>
</evidence>
<evidence type="ECO:0000256" key="9">
    <source>
        <dbReference type="ARBA" id="ARBA00023065"/>
    </source>
</evidence>
<evidence type="ECO:0000256" key="4">
    <source>
        <dbReference type="ARBA" id="ARBA00022452"/>
    </source>
</evidence>
<organism evidence="18 19">
    <name type="scientific">Sphingomonas paucimobilis NBRC 13935</name>
    <dbReference type="NCBI Taxonomy" id="1219050"/>
    <lineage>
        <taxon>Bacteria</taxon>
        <taxon>Pseudomonadati</taxon>
        <taxon>Pseudomonadota</taxon>
        <taxon>Alphaproteobacteria</taxon>
        <taxon>Sphingomonadales</taxon>
        <taxon>Sphingomonadaceae</taxon>
        <taxon>Sphingomonas</taxon>
    </lineage>
</organism>
<dbReference type="GO" id="GO:0015159">
    <property type="term" value="F:polysaccharide transmembrane transporter activity"/>
    <property type="evidence" value="ECO:0007669"/>
    <property type="project" value="InterPro"/>
</dbReference>
<keyword evidence="8" id="KW-0625">Polysaccharide transport</keyword>
<evidence type="ECO:0000256" key="11">
    <source>
        <dbReference type="ARBA" id="ARBA00023136"/>
    </source>
</evidence>
<keyword evidence="19" id="KW-1185">Reference proteome</keyword>
<feature type="domain" description="SLBB" evidence="17">
    <location>
        <begin position="124"/>
        <end position="172"/>
    </location>
</feature>
<evidence type="ECO:0000256" key="6">
    <source>
        <dbReference type="ARBA" id="ARBA00022692"/>
    </source>
</evidence>
<evidence type="ECO:0000256" key="10">
    <source>
        <dbReference type="ARBA" id="ARBA00023114"/>
    </source>
</evidence>
<keyword evidence="6" id="KW-0812">Transmembrane</keyword>
<keyword evidence="10" id="KW-0626">Porin</keyword>
<proteinExistence type="inferred from homology"/>
<keyword evidence="11" id="KW-0472">Membrane</keyword>
<dbReference type="PANTHER" id="PTHR33619">
    <property type="entry name" value="POLYSACCHARIDE EXPORT PROTEIN GFCE-RELATED"/>
    <property type="match status" value="1"/>
</dbReference>
<reference evidence="18 19" key="1">
    <citation type="submission" date="2014-08" db="EMBL/GenBank/DDBJ databases">
        <title>Whole genome shotgun sequence of Sphingomonas paucimobilis NBRC 13935.</title>
        <authorList>
            <person name="Hosoyama A."/>
            <person name="Hashimoto M."/>
            <person name="Hosoyama Y."/>
            <person name="Noguchi M."/>
            <person name="Uohara A."/>
            <person name="Ohji S."/>
            <person name="Katano-Makiyama Y."/>
            <person name="Ichikawa N."/>
            <person name="Kimura A."/>
            <person name="Yamazoe A."/>
            <person name="Fujita N."/>
        </authorList>
    </citation>
    <scope>NUCLEOTIDE SEQUENCE [LARGE SCALE GENOMIC DNA]</scope>
    <source>
        <strain evidence="18 19">NBRC 13935</strain>
    </source>
</reference>
<evidence type="ECO:0000256" key="3">
    <source>
        <dbReference type="ARBA" id="ARBA00022448"/>
    </source>
</evidence>
<sequence length="197" mass="21530">MRNFWFCLTLLAASASAGAQTSATPPSTTPAAPAAATVTAPATPITDYKLGIADKVRIIVFNEESLSGEFTVSDSGTLSLPLIGDVKATGRTPREVIRDIEAKLADGYLREPRVSMDVLTYRPFYIMGEVTKPGEYPYSNGLTALNAVARAEGFTYRANKRKVFIKRFGETTEQQYKLDPSVVVYPGDTVRIGERYF</sequence>
<gene>
    <name evidence="18" type="ORF">SP6_51_00060</name>
</gene>
<dbReference type="Proteomes" id="UP000032025">
    <property type="component" value="Unassembled WGS sequence"/>
</dbReference>
<keyword evidence="7 15" id="KW-0732">Signal</keyword>
<evidence type="ECO:0000256" key="15">
    <source>
        <dbReference type="SAM" id="SignalP"/>
    </source>
</evidence>
<dbReference type="GO" id="GO:0009279">
    <property type="term" value="C:cell outer membrane"/>
    <property type="evidence" value="ECO:0007669"/>
    <property type="project" value="UniProtKB-SubCell"/>
</dbReference>
<dbReference type="Gene3D" id="3.10.560.10">
    <property type="entry name" value="Outer membrane lipoprotein wza domain like"/>
    <property type="match status" value="1"/>
</dbReference>
<protein>
    <submittedName>
        <fullName evidence="18">DNA, contig: SP651</fullName>
    </submittedName>
</protein>
<name>A0A0C9NKI6_SPHPI</name>
<evidence type="ECO:0000256" key="7">
    <source>
        <dbReference type="ARBA" id="ARBA00022729"/>
    </source>
</evidence>
<dbReference type="GeneID" id="78528522"/>
<dbReference type="AlphaFoldDB" id="A0A0C9NKI6"/>
<comment type="caution">
    <text evidence="18">The sequence shown here is derived from an EMBL/GenBank/DDBJ whole genome shotgun (WGS) entry which is preliminary data.</text>
</comment>
<keyword evidence="5" id="KW-0762">Sugar transport</keyword>
<dbReference type="InterPro" id="IPR003715">
    <property type="entry name" value="Poly_export_N"/>
</dbReference>
<dbReference type="Pfam" id="PF02563">
    <property type="entry name" value="Poly_export"/>
    <property type="match status" value="1"/>
</dbReference>
<evidence type="ECO:0000256" key="2">
    <source>
        <dbReference type="ARBA" id="ARBA00009450"/>
    </source>
</evidence>
<dbReference type="Pfam" id="PF22461">
    <property type="entry name" value="SLBB_2"/>
    <property type="match status" value="1"/>
</dbReference>
<accession>A0A0C9NKI6</accession>
<evidence type="ECO:0000256" key="14">
    <source>
        <dbReference type="ARBA" id="ARBA00023288"/>
    </source>
</evidence>
<dbReference type="Gene3D" id="3.30.1950.10">
    <property type="entry name" value="wza like domain"/>
    <property type="match status" value="1"/>
</dbReference>
<feature type="domain" description="Polysaccharide export protein N-terminal" evidence="16">
    <location>
        <begin position="46"/>
        <end position="118"/>
    </location>
</feature>
<dbReference type="GO" id="GO:0006811">
    <property type="term" value="P:monoatomic ion transport"/>
    <property type="evidence" value="ECO:0007669"/>
    <property type="project" value="UniProtKB-KW"/>
</dbReference>
<feature type="chain" id="PRO_5002200444" evidence="15">
    <location>
        <begin position="20"/>
        <end position="197"/>
    </location>
</feature>
<evidence type="ECO:0000259" key="17">
    <source>
        <dbReference type="Pfam" id="PF22461"/>
    </source>
</evidence>
<evidence type="ECO:0000256" key="13">
    <source>
        <dbReference type="ARBA" id="ARBA00023237"/>
    </source>
</evidence>
<keyword evidence="9" id="KW-0406">Ion transport</keyword>
<evidence type="ECO:0000313" key="18">
    <source>
        <dbReference type="EMBL" id="GAN15133.1"/>
    </source>
</evidence>
<dbReference type="InterPro" id="IPR049712">
    <property type="entry name" value="Poly_export"/>
</dbReference>
<comment type="similarity">
    <text evidence="2">Belongs to the BexD/CtrA/VexA family.</text>
</comment>
<evidence type="ECO:0000313" key="19">
    <source>
        <dbReference type="Proteomes" id="UP000032025"/>
    </source>
</evidence>